<gene>
    <name evidence="1" type="ORF">TNCT_670801</name>
</gene>
<protein>
    <submittedName>
        <fullName evidence="1">Uncharacterized protein</fullName>
    </submittedName>
</protein>
<dbReference type="AlphaFoldDB" id="A0A8X6F1A3"/>
<evidence type="ECO:0000313" key="2">
    <source>
        <dbReference type="Proteomes" id="UP000887116"/>
    </source>
</evidence>
<comment type="caution">
    <text evidence="1">The sequence shown here is derived from an EMBL/GenBank/DDBJ whole genome shotgun (WGS) entry which is preliminary data.</text>
</comment>
<name>A0A8X6F1A3_TRICU</name>
<evidence type="ECO:0000313" key="1">
    <source>
        <dbReference type="EMBL" id="GFQ66689.1"/>
    </source>
</evidence>
<dbReference type="Proteomes" id="UP000887116">
    <property type="component" value="Unassembled WGS sequence"/>
</dbReference>
<sequence length="90" mass="9743">MISGNGNQCCFVAAKGKKKWSNSSAKDNTPLMPFIFHRLFNRNKGACIGDKFPQRDLSNGLGCHYIPFYGSINALAEGGVDETNSSAVDI</sequence>
<proteinExistence type="predicted"/>
<reference evidence="1" key="1">
    <citation type="submission" date="2020-07" db="EMBL/GenBank/DDBJ databases">
        <title>Multicomponent nature underlies the extraordinary mechanical properties of spider dragline silk.</title>
        <authorList>
            <person name="Kono N."/>
            <person name="Nakamura H."/>
            <person name="Mori M."/>
            <person name="Yoshida Y."/>
            <person name="Ohtoshi R."/>
            <person name="Malay A.D."/>
            <person name="Moran D.A.P."/>
            <person name="Tomita M."/>
            <person name="Numata K."/>
            <person name="Arakawa K."/>
        </authorList>
    </citation>
    <scope>NUCLEOTIDE SEQUENCE</scope>
</reference>
<accession>A0A8X6F1A3</accession>
<organism evidence="1 2">
    <name type="scientific">Trichonephila clavata</name>
    <name type="common">Joro spider</name>
    <name type="synonym">Nephila clavata</name>
    <dbReference type="NCBI Taxonomy" id="2740835"/>
    <lineage>
        <taxon>Eukaryota</taxon>
        <taxon>Metazoa</taxon>
        <taxon>Ecdysozoa</taxon>
        <taxon>Arthropoda</taxon>
        <taxon>Chelicerata</taxon>
        <taxon>Arachnida</taxon>
        <taxon>Araneae</taxon>
        <taxon>Araneomorphae</taxon>
        <taxon>Entelegynae</taxon>
        <taxon>Araneoidea</taxon>
        <taxon>Nephilidae</taxon>
        <taxon>Trichonephila</taxon>
    </lineage>
</organism>
<dbReference type="EMBL" id="BMAO01020341">
    <property type="protein sequence ID" value="GFQ66689.1"/>
    <property type="molecule type" value="Genomic_DNA"/>
</dbReference>
<keyword evidence="2" id="KW-1185">Reference proteome</keyword>